<dbReference type="STRING" id="1265861.BCAMP_10265"/>
<keyword evidence="7" id="KW-1185">Reference proteome</keyword>
<comment type="caution">
    <text evidence="6">The sequence shown here is derived from an EMBL/GenBank/DDBJ whole genome shotgun (WGS) entry which is preliminary data.</text>
</comment>
<keyword evidence="3 5" id="KW-1133">Transmembrane helix</keyword>
<keyword evidence="2 5" id="KW-0812">Transmembrane</keyword>
<evidence type="ECO:0000256" key="4">
    <source>
        <dbReference type="ARBA" id="ARBA00023136"/>
    </source>
</evidence>
<gene>
    <name evidence="6" type="ORF">BCAMP_10265</name>
</gene>
<dbReference type="Proteomes" id="UP000019243">
    <property type="component" value="Unassembled WGS sequence"/>
</dbReference>
<reference evidence="6 7" key="1">
    <citation type="submission" date="2012-12" db="EMBL/GenBank/DDBJ databases">
        <title>Novel taxa of Listeriaceae from agricultural environments in the United States.</title>
        <authorList>
            <person name="den Bakker H.C."/>
            <person name="Allred A."/>
            <person name="Warchocki S."/>
            <person name="Wright E.M."/>
            <person name="Burrell A."/>
            <person name="Nightingale K.K."/>
            <person name="Kephart D."/>
            <person name="Wiedmann M."/>
        </authorList>
    </citation>
    <scope>NUCLEOTIDE SEQUENCE [LARGE SCALE GENOMIC DNA]</scope>
    <source>
        <strain evidence="6 7">FSL F6-1037</strain>
    </source>
</reference>
<feature type="transmembrane region" description="Helical" evidence="5">
    <location>
        <begin position="59"/>
        <end position="78"/>
    </location>
</feature>
<evidence type="ECO:0000313" key="7">
    <source>
        <dbReference type="Proteomes" id="UP000019243"/>
    </source>
</evidence>
<protein>
    <submittedName>
        <fullName evidence="6">Cobalt transport family protein</fullName>
    </submittedName>
</protein>
<dbReference type="Pfam" id="PF02361">
    <property type="entry name" value="CbiQ"/>
    <property type="match status" value="1"/>
</dbReference>
<feature type="transmembrane region" description="Helical" evidence="5">
    <location>
        <begin position="156"/>
        <end position="174"/>
    </location>
</feature>
<dbReference type="AlphaFoldDB" id="W7CVM6"/>
<organism evidence="6 7">
    <name type="scientific">Brochothrix campestris FSL F6-1037</name>
    <dbReference type="NCBI Taxonomy" id="1265861"/>
    <lineage>
        <taxon>Bacteria</taxon>
        <taxon>Bacillati</taxon>
        <taxon>Bacillota</taxon>
        <taxon>Bacilli</taxon>
        <taxon>Bacillales</taxon>
        <taxon>Listeriaceae</taxon>
        <taxon>Brochothrix</taxon>
    </lineage>
</organism>
<feature type="transmembrane region" description="Helical" evidence="5">
    <location>
        <begin position="26"/>
        <end position="47"/>
    </location>
</feature>
<evidence type="ECO:0000256" key="3">
    <source>
        <dbReference type="ARBA" id="ARBA00022989"/>
    </source>
</evidence>
<dbReference type="EMBL" id="AODH01000044">
    <property type="protein sequence ID" value="EUJ36973.1"/>
    <property type="molecule type" value="Genomic_DNA"/>
</dbReference>
<evidence type="ECO:0000313" key="6">
    <source>
        <dbReference type="EMBL" id="EUJ36973.1"/>
    </source>
</evidence>
<dbReference type="CDD" id="cd16914">
    <property type="entry name" value="EcfT"/>
    <property type="match status" value="1"/>
</dbReference>
<accession>W7CVM6</accession>
<evidence type="ECO:0000256" key="5">
    <source>
        <dbReference type="SAM" id="Phobius"/>
    </source>
</evidence>
<dbReference type="InterPro" id="IPR003339">
    <property type="entry name" value="ABC/ECF_trnsptr_transmembrane"/>
</dbReference>
<name>W7CVM6_9LIST</name>
<evidence type="ECO:0000256" key="1">
    <source>
        <dbReference type="ARBA" id="ARBA00004141"/>
    </source>
</evidence>
<sequence>MLNVLFNQNGSIVLWTIFSRSFTLEALVAGGLYFLSYLCLLLLFILLNQMLGSAKLLLLGAKRLPQFTLLLLISLRFLKLFTSRMKQIQAVQTVQGVSVATGSLKARLHNGGLLVKALLVSSLEEALVSADSMSARGYGLKKRTHYQHYLISRRDVVLASLMLVVTIGLCYFQEQGQFTLYPLTSPLAVSWLGVLLFSVSGLLVALPIIIEGMDRLWWFFHK</sequence>
<keyword evidence="4 5" id="KW-0472">Membrane</keyword>
<dbReference type="GO" id="GO:0005886">
    <property type="term" value="C:plasma membrane"/>
    <property type="evidence" value="ECO:0007669"/>
    <property type="project" value="UniProtKB-ARBA"/>
</dbReference>
<evidence type="ECO:0000256" key="2">
    <source>
        <dbReference type="ARBA" id="ARBA00022692"/>
    </source>
</evidence>
<feature type="transmembrane region" description="Helical" evidence="5">
    <location>
        <begin position="186"/>
        <end position="210"/>
    </location>
</feature>
<proteinExistence type="predicted"/>
<comment type="subcellular location">
    <subcellularLocation>
        <location evidence="1">Membrane</location>
        <topology evidence="1">Multi-pass membrane protein</topology>
    </subcellularLocation>
</comment>